<comment type="caution">
    <text evidence="1">The sequence shown here is derived from an EMBL/GenBank/DDBJ whole genome shotgun (WGS) entry which is preliminary data.</text>
</comment>
<dbReference type="EMBL" id="JAAIUW010000013">
    <property type="protein sequence ID" value="KAF7801732.1"/>
    <property type="molecule type" value="Genomic_DNA"/>
</dbReference>
<name>A0A834SE80_9FABA</name>
<sequence length="60" mass="6488">MNKRDGVSFNFKSANAKLLGNGETKLKGPELSFNGIPITHKLTLADLVFYLSISNDATCS</sequence>
<evidence type="ECO:0000313" key="2">
    <source>
        <dbReference type="Proteomes" id="UP000634136"/>
    </source>
</evidence>
<keyword evidence="2" id="KW-1185">Reference proteome</keyword>
<proteinExistence type="predicted"/>
<organism evidence="1 2">
    <name type="scientific">Senna tora</name>
    <dbReference type="NCBI Taxonomy" id="362788"/>
    <lineage>
        <taxon>Eukaryota</taxon>
        <taxon>Viridiplantae</taxon>
        <taxon>Streptophyta</taxon>
        <taxon>Embryophyta</taxon>
        <taxon>Tracheophyta</taxon>
        <taxon>Spermatophyta</taxon>
        <taxon>Magnoliopsida</taxon>
        <taxon>eudicotyledons</taxon>
        <taxon>Gunneridae</taxon>
        <taxon>Pentapetalae</taxon>
        <taxon>rosids</taxon>
        <taxon>fabids</taxon>
        <taxon>Fabales</taxon>
        <taxon>Fabaceae</taxon>
        <taxon>Caesalpinioideae</taxon>
        <taxon>Cassia clade</taxon>
        <taxon>Senna</taxon>
    </lineage>
</organism>
<accession>A0A834SE80</accession>
<protein>
    <submittedName>
        <fullName evidence="1">Uncharacterized protein</fullName>
    </submittedName>
</protein>
<gene>
    <name evidence="1" type="ORF">G2W53_040843</name>
</gene>
<evidence type="ECO:0000313" key="1">
    <source>
        <dbReference type="EMBL" id="KAF7801732.1"/>
    </source>
</evidence>
<dbReference type="AlphaFoldDB" id="A0A834SE80"/>
<dbReference type="Proteomes" id="UP000634136">
    <property type="component" value="Unassembled WGS sequence"/>
</dbReference>
<reference evidence="1" key="1">
    <citation type="submission" date="2020-09" db="EMBL/GenBank/DDBJ databases">
        <title>Genome-Enabled Discovery of Anthraquinone Biosynthesis in Senna tora.</title>
        <authorList>
            <person name="Kang S.-H."/>
            <person name="Pandey R.P."/>
            <person name="Lee C.-M."/>
            <person name="Sim J.-S."/>
            <person name="Jeong J.-T."/>
            <person name="Choi B.-S."/>
            <person name="Jung M."/>
            <person name="Ginzburg D."/>
            <person name="Zhao K."/>
            <person name="Won S.Y."/>
            <person name="Oh T.-J."/>
            <person name="Yu Y."/>
            <person name="Kim N.-H."/>
            <person name="Lee O.R."/>
            <person name="Lee T.-H."/>
            <person name="Bashyal P."/>
            <person name="Kim T.-S."/>
            <person name="Lee W.-H."/>
            <person name="Kawkins C."/>
            <person name="Kim C.-K."/>
            <person name="Kim J.S."/>
            <person name="Ahn B.O."/>
            <person name="Rhee S.Y."/>
            <person name="Sohng J.K."/>
        </authorList>
    </citation>
    <scope>NUCLEOTIDE SEQUENCE</scope>
    <source>
        <tissue evidence="1">Leaf</tissue>
    </source>
</reference>